<organism evidence="1 2">
    <name type="scientific">Sebaldella termitidis (strain ATCC 33386 / NCTC 11300)</name>
    <dbReference type="NCBI Taxonomy" id="526218"/>
    <lineage>
        <taxon>Bacteria</taxon>
        <taxon>Fusobacteriati</taxon>
        <taxon>Fusobacteriota</taxon>
        <taxon>Fusobacteriia</taxon>
        <taxon>Fusobacteriales</taxon>
        <taxon>Leptotrichiaceae</taxon>
        <taxon>Sebaldella</taxon>
    </lineage>
</organism>
<proteinExistence type="predicted"/>
<dbReference type="HOGENOM" id="CLU_365969_0_0_0"/>
<reference evidence="2" key="1">
    <citation type="submission" date="2009-09" db="EMBL/GenBank/DDBJ databases">
        <title>The complete chromosome of Sebaldella termitidis ATCC 33386.</title>
        <authorList>
            <consortium name="US DOE Joint Genome Institute (JGI-PGF)"/>
            <person name="Lucas S."/>
            <person name="Copeland A."/>
            <person name="Lapidus A."/>
            <person name="Glavina del Rio T."/>
            <person name="Dalin E."/>
            <person name="Tice H."/>
            <person name="Bruce D."/>
            <person name="Goodwin L."/>
            <person name="Pitluck S."/>
            <person name="Kyrpides N."/>
            <person name="Mavromatis K."/>
            <person name="Ivanova N."/>
            <person name="Mikhailova N."/>
            <person name="Sims D."/>
            <person name="Meincke L."/>
            <person name="Brettin T."/>
            <person name="Detter J.C."/>
            <person name="Han C."/>
            <person name="Larimer F."/>
            <person name="Land M."/>
            <person name="Hauser L."/>
            <person name="Markowitz V."/>
            <person name="Cheng J.F."/>
            <person name="Hugenholtz P."/>
            <person name="Woyke T."/>
            <person name="Wu D."/>
            <person name="Eisen J.A."/>
        </authorList>
    </citation>
    <scope>NUCLEOTIDE SEQUENCE [LARGE SCALE GENOMIC DNA]</scope>
    <source>
        <strain evidence="2">ATCC 33386 / NCTC 11300</strain>
    </source>
</reference>
<gene>
    <name evidence="1" type="ordered locus">Sterm_0064</name>
</gene>
<reference evidence="1 2" key="2">
    <citation type="journal article" date="2010" name="Stand. Genomic Sci.">
        <title>Complete genome sequence of Sebaldella termitidis type strain (NCTC 11300).</title>
        <authorList>
            <person name="Harmon-Smith M."/>
            <person name="Celia L."/>
            <person name="Chertkov O."/>
            <person name="Lapidus A."/>
            <person name="Copeland A."/>
            <person name="Glavina Del Rio T."/>
            <person name="Nolan M."/>
            <person name="Lucas S."/>
            <person name="Tice H."/>
            <person name="Cheng J.F."/>
            <person name="Han C."/>
            <person name="Detter J.C."/>
            <person name="Bruce D."/>
            <person name="Goodwin L."/>
            <person name="Pitluck S."/>
            <person name="Pati A."/>
            <person name="Liolios K."/>
            <person name="Ivanova N."/>
            <person name="Mavromatis K."/>
            <person name="Mikhailova N."/>
            <person name="Chen A."/>
            <person name="Palaniappan K."/>
            <person name="Land M."/>
            <person name="Hauser L."/>
            <person name="Chang Y.J."/>
            <person name="Jeffries C.D."/>
            <person name="Brettin T."/>
            <person name="Goker M."/>
            <person name="Beck B."/>
            <person name="Bristow J."/>
            <person name="Eisen J.A."/>
            <person name="Markowitz V."/>
            <person name="Hugenholtz P."/>
            <person name="Kyrpides N.C."/>
            <person name="Klenk H.P."/>
            <person name="Chen F."/>
        </authorList>
    </citation>
    <scope>NUCLEOTIDE SEQUENCE [LARGE SCALE GENOMIC DNA]</scope>
    <source>
        <strain evidence="2">ATCC 33386 / NCTC 11300</strain>
    </source>
</reference>
<protein>
    <submittedName>
        <fullName evidence="1">Uncharacterized protein</fullName>
    </submittedName>
</protein>
<evidence type="ECO:0000313" key="1">
    <source>
        <dbReference type="EMBL" id="ACZ06952.1"/>
    </source>
</evidence>
<evidence type="ECO:0000313" key="2">
    <source>
        <dbReference type="Proteomes" id="UP000000845"/>
    </source>
</evidence>
<dbReference type="eggNOG" id="ENOG502ZQQ4">
    <property type="taxonomic scope" value="Bacteria"/>
</dbReference>
<dbReference type="RefSeq" id="WP_012859552.1">
    <property type="nucleotide sequence ID" value="NC_013517.1"/>
</dbReference>
<dbReference type="Proteomes" id="UP000000845">
    <property type="component" value="Chromosome"/>
</dbReference>
<dbReference type="KEGG" id="str:Sterm_0064"/>
<accession>D1AJP5</accession>
<sequence>MVDEEYIKCSYQEENNIKHKITFFNITKNIDITDYVENETLNINKFITNESNSISPNSVSLELKFPDFEDIDEKIITFFDESDKYFSELEGYFDENISEKIKNIVEKDDEVVIYDIFNNTKLELFTGIVKNPVVRQEHLYKILTVEIKDKTVLGYYKRFEKDEVYQGHYFYNSSDKEHSLLYNLAKRIGFDEDKIEIEEIKYSIGDYIRVPVAKFEKEKKIMEELAELVKAAVGSVYVTGDGTLKITSLINQKDTRKLDYELKKGNVLSYLEEWIDEKENNKVEVTFSENKTEPRQAVFILAGQNMDYERDDAKIKVPANTTENDIYWKIEYMTEYVNNLETTPEVVAYKANSDGTKTYVSYNEYDVELTNTEGKVKFLNSDGTDIFIEKFKIYGEPIKLYENNTVSYTEKVLEDHEVELYTYENKYVQELRHAQEVAKYLYYINCREQKHYKLIVNAAPFLELEDVVNLKFEDRDKKIQLINISQTGSQTEIEAVDFNIYQPAAEHFETEKSNLFDKDYLNNGYVEYGNIKYPTDKPPAPIGVTPEHQFLGFGVRWQALERTDIKEYVIYVKSLGSNGLPDGRLDTKFGCGNATYKIVTAEPGSYEVKVAAISQAGIEGDLSTAVVANSIKVDGTALNVDGDSIIVDTSNHSLVLGKVYAKNITSNSILSNMIAANQIDANHVKANTITTDKILFGAGDAIQKGPGGGIVIKTLDGNNLSVVGMTNIYGTSGLTVYNNLSDESSTHKTVIQGGQIIFYERSP</sequence>
<dbReference type="EMBL" id="CP001739">
    <property type="protein sequence ID" value="ACZ06952.1"/>
    <property type="molecule type" value="Genomic_DNA"/>
</dbReference>
<dbReference type="STRING" id="526218.Sterm_0064"/>
<name>D1AJP5_SEBTE</name>
<keyword evidence="2" id="KW-1185">Reference proteome</keyword>
<dbReference type="AlphaFoldDB" id="D1AJP5"/>